<gene>
    <name evidence="1" type="ORF">CH35J_004897</name>
</gene>
<dbReference type="EMBL" id="MWPZ01000003">
    <property type="protein sequence ID" value="TID01450.1"/>
    <property type="molecule type" value="Genomic_DNA"/>
</dbReference>
<evidence type="ECO:0000313" key="2">
    <source>
        <dbReference type="Proteomes" id="UP000305883"/>
    </source>
</evidence>
<sequence length="182" mass="20510">MNSVRELMFSYNMENRIRTSSDKIRRFDGSLETSSHQGLAITNDSEANDSYQNEVKPVIPYTKYMMQCSVVYKDNAPLSVYTNIAVSEAIYYSSGSEFWKTMYKPLETITCAYTTPGLIEVNNLVSIEPDPCHRGFLDPYYTPQSKAAGKVRIFCTGVCVRIMATRIIEIAQDIMSSCSGLL</sequence>
<dbReference type="OrthoDB" id="5417750at2759"/>
<protein>
    <submittedName>
        <fullName evidence="1">Uncharacterized protein</fullName>
    </submittedName>
</protein>
<evidence type="ECO:0000313" key="1">
    <source>
        <dbReference type="EMBL" id="TID01450.1"/>
    </source>
</evidence>
<organism evidence="1 2">
    <name type="scientific">Colletotrichum higginsianum</name>
    <dbReference type="NCBI Taxonomy" id="80884"/>
    <lineage>
        <taxon>Eukaryota</taxon>
        <taxon>Fungi</taxon>
        <taxon>Dikarya</taxon>
        <taxon>Ascomycota</taxon>
        <taxon>Pezizomycotina</taxon>
        <taxon>Sordariomycetes</taxon>
        <taxon>Hypocreomycetidae</taxon>
        <taxon>Glomerellales</taxon>
        <taxon>Glomerellaceae</taxon>
        <taxon>Colletotrichum</taxon>
        <taxon>Colletotrichum destructivum species complex</taxon>
    </lineage>
</organism>
<proteinExistence type="predicted"/>
<name>A0A4T0W7V8_9PEZI</name>
<comment type="caution">
    <text evidence="1">The sequence shown here is derived from an EMBL/GenBank/DDBJ whole genome shotgun (WGS) entry which is preliminary data.</text>
</comment>
<accession>A0A4T0W7V8</accession>
<dbReference type="AlphaFoldDB" id="A0A4T0W7V8"/>
<reference evidence="1 2" key="1">
    <citation type="journal article" date="2019" name="Genome Biol. Evol.">
        <title>Genomic Plasticity Mediated by Transposable Elements in the Plant Pathogenic Fungus Colletotrichum higginsianum.</title>
        <authorList>
            <person name="Tsushima A."/>
            <person name="Gan P."/>
            <person name="Kumakura N."/>
            <person name="Narusaka M."/>
            <person name="Takano Y."/>
            <person name="Narusaka Y."/>
            <person name="Shirasu K."/>
        </authorList>
    </citation>
    <scope>NUCLEOTIDE SEQUENCE [LARGE SCALE GENOMIC DNA]</scope>
    <source>
        <strain evidence="1 2">MAFF305635-RFP</strain>
    </source>
</reference>
<dbReference type="Proteomes" id="UP000305883">
    <property type="component" value="Unassembled WGS sequence"/>
</dbReference>